<dbReference type="EMBL" id="ADAS02000085">
    <property type="protein sequence ID" value="OAV91160.1"/>
    <property type="molecule type" value="Genomic_DNA"/>
</dbReference>
<evidence type="ECO:0000313" key="2">
    <source>
        <dbReference type="EnsemblFungi" id="PTTG_28048-t43_1-p1"/>
    </source>
</evidence>
<gene>
    <name evidence="1" type="ORF">PTTG_28048</name>
</gene>
<organism evidence="1">
    <name type="scientific">Puccinia triticina (isolate 1-1 / race 1 (BBBD))</name>
    <name type="common">Brown leaf rust fungus</name>
    <dbReference type="NCBI Taxonomy" id="630390"/>
    <lineage>
        <taxon>Eukaryota</taxon>
        <taxon>Fungi</taxon>
        <taxon>Dikarya</taxon>
        <taxon>Basidiomycota</taxon>
        <taxon>Pucciniomycotina</taxon>
        <taxon>Pucciniomycetes</taxon>
        <taxon>Pucciniales</taxon>
        <taxon>Pucciniaceae</taxon>
        <taxon>Puccinia</taxon>
    </lineage>
</organism>
<evidence type="ECO:0000313" key="1">
    <source>
        <dbReference type="EMBL" id="OAV91160.1"/>
    </source>
</evidence>
<reference evidence="2" key="4">
    <citation type="submission" date="2025-05" db="UniProtKB">
        <authorList>
            <consortium name="EnsemblFungi"/>
        </authorList>
    </citation>
    <scope>IDENTIFICATION</scope>
    <source>
        <strain evidence="2">isolate 1-1 / race 1 (BBBD)</strain>
    </source>
</reference>
<accession>A0A180GEP5</accession>
<dbReference type="VEuPathDB" id="FungiDB:PTTG_28048"/>
<protein>
    <submittedName>
        <fullName evidence="1 2">Uncharacterized protein</fullName>
    </submittedName>
</protein>
<reference evidence="2 3" key="3">
    <citation type="journal article" date="2017" name="G3 (Bethesda)">
        <title>Comparative analysis highlights variable genome content of wheat rusts and divergence of the mating loci.</title>
        <authorList>
            <person name="Cuomo C.A."/>
            <person name="Bakkeren G."/>
            <person name="Khalil H.B."/>
            <person name="Panwar V."/>
            <person name="Joly D."/>
            <person name="Linning R."/>
            <person name="Sakthikumar S."/>
            <person name="Song X."/>
            <person name="Adiconis X."/>
            <person name="Fan L."/>
            <person name="Goldberg J.M."/>
            <person name="Levin J.Z."/>
            <person name="Young S."/>
            <person name="Zeng Q."/>
            <person name="Anikster Y."/>
            <person name="Bruce M."/>
            <person name="Wang M."/>
            <person name="Yin C."/>
            <person name="McCallum B."/>
            <person name="Szabo L.J."/>
            <person name="Hulbert S."/>
            <person name="Chen X."/>
            <person name="Fellers J.P."/>
        </authorList>
    </citation>
    <scope>NUCLEOTIDE SEQUENCE</scope>
    <source>
        <strain evidence="2">isolate 1-1 / race 1 (BBBD)</strain>
        <strain evidence="3">Isolate 1-1 / race 1 (BBBD)</strain>
    </source>
</reference>
<reference evidence="1" key="1">
    <citation type="submission" date="2009-11" db="EMBL/GenBank/DDBJ databases">
        <authorList>
            <consortium name="The Broad Institute Genome Sequencing Platform"/>
            <person name="Ward D."/>
            <person name="Feldgarden M."/>
            <person name="Earl A."/>
            <person name="Young S.K."/>
            <person name="Zeng Q."/>
            <person name="Koehrsen M."/>
            <person name="Alvarado L."/>
            <person name="Berlin A."/>
            <person name="Bochicchio J."/>
            <person name="Borenstein D."/>
            <person name="Chapman S.B."/>
            <person name="Chen Z."/>
            <person name="Engels R."/>
            <person name="Freedman E."/>
            <person name="Gellesch M."/>
            <person name="Goldberg J."/>
            <person name="Griggs A."/>
            <person name="Gujja S."/>
            <person name="Heilman E."/>
            <person name="Heiman D."/>
            <person name="Hepburn T."/>
            <person name="Howarth C."/>
            <person name="Jen D."/>
            <person name="Larson L."/>
            <person name="Lewis B."/>
            <person name="Mehta T."/>
            <person name="Park D."/>
            <person name="Pearson M."/>
            <person name="Roberts A."/>
            <person name="Saif S."/>
            <person name="Shea T."/>
            <person name="Shenoy N."/>
            <person name="Sisk P."/>
            <person name="Stolte C."/>
            <person name="Sykes S."/>
            <person name="Thomson T."/>
            <person name="Walk T."/>
            <person name="White J."/>
            <person name="Yandava C."/>
            <person name="Izard J."/>
            <person name="Baranova O.V."/>
            <person name="Blanton J.M."/>
            <person name="Tanner A.C."/>
            <person name="Dewhirst F.E."/>
            <person name="Haas B."/>
            <person name="Nusbaum C."/>
            <person name="Birren B."/>
        </authorList>
    </citation>
    <scope>NUCLEOTIDE SEQUENCE [LARGE SCALE GENOMIC DNA]</scope>
    <source>
        <strain evidence="1">1-1 BBBD Race 1</strain>
    </source>
</reference>
<dbReference type="EnsemblFungi" id="PTTG_28048-t43_1">
    <property type="protein sequence ID" value="PTTG_28048-t43_1-p1"/>
    <property type="gene ID" value="PTTG_28048"/>
</dbReference>
<name>A0A180GEP5_PUCT1</name>
<dbReference type="AlphaFoldDB" id="A0A180GEP5"/>
<keyword evidence="3" id="KW-1185">Reference proteome</keyword>
<reference evidence="1" key="2">
    <citation type="submission" date="2016-05" db="EMBL/GenBank/DDBJ databases">
        <title>Comparative analysis highlights variable genome content of wheat rusts and divergence of the mating loci.</title>
        <authorList>
            <person name="Cuomo C.A."/>
            <person name="Bakkeren G."/>
            <person name="Szabo L."/>
            <person name="Khalil H."/>
            <person name="Joly D."/>
            <person name="Goldberg J."/>
            <person name="Young S."/>
            <person name="Zeng Q."/>
            <person name="Fellers J."/>
        </authorList>
    </citation>
    <scope>NUCLEOTIDE SEQUENCE [LARGE SCALE GENOMIC DNA]</scope>
    <source>
        <strain evidence="1">1-1 BBBD Race 1</strain>
    </source>
</reference>
<sequence>MLMQNLFGDLKALGNQKMLLVKLREIGRFEKTSKSKPAEKIPASTALATNAPNAKKRKKSYILIRCIGSHNPIATHPPEECWTLNPGLLCQKKEEAKKEKLAATYLQTTASNSA</sequence>
<proteinExistence type="predicted"/>
<evidence type="ECO:0000313" key="3">
    <source>
        <dbReference type="Proteomes" id="UP000005240"/>
    </source>
</evidence>
<dbReference type="Proteomes" id="UP000005240">
    <property type="component" value="Unassembled WGS sequence"/>
</dbReference>